<dbReference type="RefSeq" id="WP_127565857.1">
    <property type="nucleotide sequence ID" value="NZ_BMFB01000002.1"/>
</dbReference>
<dbReference type="SUPFAM" id="SSF52540">
    <property type="entry name" value="P-loop containing nucleoside triphosphate hydrolases"/>
    <property type="match status" value="1"/>
</dbReference>
<dbReference type="InterPro" id="IPR050571">
    <property type="entry name" value="Class-IV_PLP-Dep_Aminotrnsfr"/>
</dbReference>
<dbReference type="PANTHER" id="PTHR42743:SF11">
    <property type="entry name" value="AMINODEOXYCHORISMATE LYASE"/>
    <property type="match status" value="1"/>
</dbReference>
<accession>A0A3T0E8D9</accession>
<keyword evidence="2" id="KW-0028">Amino-acid biosynthesis</keyword>
<dbReference type="PANTHER" id="PTHR42743">
    <property type="entry name" value="AMINO-ACID AMINOTRANSFERASE"/>
    <property type="match status" value="1"/>
</dbReference>
<gene>
    <name evidence="3" type="ORF">X907_0937</name>
</gene>
<dbReference type="InterPro" id="IPR027417">
    <property type="entry name" value="P-loop_NTPase"/>
</dbReference>
<evidence type="ECO:0000256" key="1">
    <source>
        <dbReference type="ARBA" id="ARBA00009320"/>
    </source>
</evidence>
<dbReference type="KEGG" id="gak:X907_0937"/>
<evidence type="ECO:0000313" key="4">
    <source>
        <dbReference type="Proteomes" id="UP000286954"/>
    </source>
</evidence>
<dbReference type="GO" id="GO:0009082">
    <property type="term" value="P:branched-chain amino acid biosynthetic process"/>
    <property type="evidence" value="ECO:0007669"/>
    <property type="project" value="UniProtKB-KW"/>
</dbReference>
<keyword evidence="3" id="KW-0808">Transferase</keyword>
<evidence type="ECO:0000256" key="2">
    <source>
        <dbReference type="ARBA" id="ARBA00023304"/>
    </source>
</evidence>
<dbReference type="Proteomes" id="UP000286954">
    <property type="component" value="Chromosome"/>
</dbReference>
<keyword evidence="3" id="KW-0032">Aminotransferase</keyword>
<protein>
    <submittedName>
        <fullName evidence="3">Branched-chain amino acid aminotransferase</fullName>
    </submittedName>
</protein>
<comment type="similarity">
    <text evidence="1">Belongs to the class-IV pyridoxal-phosphate-dependent aminotransferase family.</text>
</comment>
<sequence>MKTVRICLWSGPRNISTAMMRSFENRADCEVWDEPFYGYYLDRTGLNHPGREAVLELWPTDPKKIAARCAGSAPDGSPLFFQKHMCQHMLDGVDLTWTARCRHIFLIRDPADVAASFNATMGEVRPEDLGAVRQHALYEVIAANTGKQWPVIEGADVLADPRGMLTALCDALNIPFDEAMLTWPEGRRASDGPWAPHWYSRVEASTGFEAPAPSGHPRPDTLKGVIEACLPAYQALRAHKLSAA</sequence>
<keyword evidence="2" id="KW-0100">Branched-chain amino acid biosynthesis</keyword>
<dbReference type="AlphaFoldDB" id="A0A3T0E8D9"/>
<reference evidence="3 4" key="1">
    <citation type="submission" date="2016-12" db="EMBL/GenBank/DDBJ databases">
        <title>The genome of dimorphic prosthecate Glycocaulis alkaliphilus 6b-8t, isolated from crude oil dictates its adaptability in petroleum environments.</title>
        <authorList>
            <person name="Wu X.-L."/>
            <person name="Geng S."/>
        </authorList>
    </citation>
    <scope>NUCLEOTIDE SEQUENCE [LARGE SCALE GENOMIC DNA]</scope>
    <source>
        <strain evidence="3 4">6B-8</strain>
    </source>
</reference>
<keyword evidence="4" id="KW-1185">Reference proteome</keyword>
<organism evidence="3 4">
    <name type="scientific">Glycocaulis alkaliphilus</name>
    <dbReference type="NCBI Taxonomy" id="1434191"/>
    <lineage>
        <taxon>Bacteria</taxon>
        <taxon>Pseudomonadati</taxon>
        <taxon>Pseudomonadota</taxon>
        <taxon>Alphaproteobacteria</taxon>
        <taxon>Maricaulales</taxon>
        <taxon>Maricaulaceae</taxon>
        <taxon>Glycocaulis</taxon>
    </lineage>
</organism>
<dbReference type="GO" id="GO:0008483">
    <property type="term" value="F:transaminase activity"/>
    <property type="evidence" value="ECO:0007669"/>
    <property type="project" value="UniProtKB-KW"/>
</dbReference>
<dbReference type="Gene3D" id="3.40.50.300">
    <property type="entry name" value="P-loop containing nucleotide triphosphate hydrolases"/>
    <property type="match status" value="1"/>
</dbReference>
<dbReference type="OrthoDB" id="272985at2"/>
<proteinExistence type="inferred from homology"/>
<dbReference type="Pfam" id="PF19798">
    <property type="entry name" value="Sulfotransfer_5"/>
    <property type="match status" value="1"/>
</dbReference>
<evidence type="ECO:0000313" key="3">
    <source>
        <dbReference type="EMBL" id="AZU03477.1"/>
    </source>
</evidence>
<dbReference type="EMBL" id="CP018911">
    <property type="protein sequence ID" value="AZU03477.1"/>
    <property type="molecule type" value="Genomic_DNA"/>
</dbReference>
<name>A0A3T0E8D9_9PROT</name>